<evidence type="ECO:0000313" key="4">
    <source>
        <dbReference type="EMBL" id="KAK0601012.1"/>
    </source>
</evidence>
<sequence length="325" mass="36952">MDCEQLCQVPDASEFVRCINSKSHHSTYYHPIQFIFANSLNLKAAVSNVFEESLRLMQRIKKESGKPSNQFYIYLPGNKIPEWFSGQSPAPSVKIRVLRNDLVNRKVLGFAICAVLRVDEYNSRCVRLSQLHSFHCKFKIFPDDVKIANDWTYLPSNIIIGPNIFIDSEHLLLGYCSFDSLSQNPTMLPGNDYLNILIEFGYKCGCNGPKRCAVHPIYAEEPLEIIGATIQEIVETSGRRSDRSDENDEECILHSTIGLLFYHCSLINCVVDFLISRIFYHQEVMQIDPQEALKSKEVSLDAVTGQVLQDDPDTYGTQVSNLQQL</sequence>
<name>A0AA39SWA0_ACESA</name>
<organism evidence="4 5">
    <name type="scientific">Acer saccharum</name>
    <name type="common">Sugar maple</name>
    <dbReference type="NCBI Taxonomy" id="4024"/>
    <lineage>
        <taxon>Eukaryota</taxon>
        <taxon>Viridiplantae</taxon>
        <taxon>Streptophyta</taxon>
        <taxon>Embryophyta</taxon>
        <taxon>Tracheophyta</taxon>
        <taxon>Spermatophyta</taxon>
        <taxon>Magnoliopsida</taxon>
        <taxon>eudicotyledons</taxon>
        <taxon>Gunneridae</taxon>
        <taxon>Pentapetalae</taxon>
        <taxon>rosids</taxon>
        <taxon>malvids</taxon>
        <taxon>Sapindales</taxon>
        <taxon>Sapindaceae</taxon>
        <taxon>Hippocastanoideae</taxon>
        <taxon>Acereae</taxon>
        <taxon>Acer</taxon>
    </lineage>
</organism>
<dbReference type="EMBL" id="JAUESC010000003">
    <property type="protein sequence ID" value="KAK0601012.1"/>
    <property type="molecule type" value="Genomic_DNA"/>
</dbReference>
<proteinExistence type="predicted"/>
<gene>
    <name evidence="4" type="ORF">LWI29_020479</name>
</gene>
<comment type="caution">
    <text evidence="4">The sequence shown here is derived from an EMBL/GenBank/DDBJ whole genome shotgun (WGS) entry which is preliminary data.</text>
</comment>
<evidence type="ECO:0000313" key="5">
    <source>
        <dbReference type="Proteomes" id="UP001168877"/>
    </source>
</evidence>
<reference evidence="4" key="2">
    <citation type="submission" date="2023-06" db="EMBL/GenBank/DDBJ databases">
        <authorList>
            <person name="Swenson N.G."/>
            <person name="Wegrzyn J.L."/>
            <person name="Mcevoy S.L."/>
        </authorList>
    </citation>
    <scope>NUCLEOTIDE SEQUENCE</scope>
    <source>
        <strain evidence="4">NS2018</strain>
        <tissue evidence="4">Leaf</tissue>
    </source>
</reference>
<dbReference type="Pfam" id="PF20160">
    <property type="entry name" value="C-JID"/>
    <property type="match status" value="1"/>
</dbReference>
<dbReference type="InterPro" id="IPR045344">
    <property type="entry name" value="C-JID"/>
</dbReference>
<dbReference type="AlphaFoldDB" id="A0AA39SWA0"/>
<evidence type="ECO:0000256" key="2">
    <source>
        <dbReference type="ARBA" id="ARBA00022737"/>
    </source>
</evidence>
<reference evidence="4" key="1">
    <citation type="journal article" date="2022" name="Plant J.">
        <title>Strategies of tolerance reflected in two North American maple genomes.</title>
        <authorList>
            <person name="McEvoy S.L."/>
            <person name="Sezen U.U."/>
            <person name="Trouern-Trend A."/>
            <person name="McMahon S.M."/>
            <person name="Schaberg P.G."/>
            <person name="Yang J."/>
            <person name="Wegrzyn J.L."/>
            <person name="Swenson N.G."/>
        </authorList>
    </citation>
    <scope>NUCLEOTIDE SEQUENCE</scope>
    <source>
        <strain evidence="4">NS2018</strain>
    </source>
</reference>
<keyword evidence="5" id="KW-1185">Reference proteome</keyword>
<dbReference type="Proteomes" id="UP001168877">
    <property type="component" value="Unassembled WGS sequence"/>
</dbReference>
<feature type="domain" description="C-JID" evidence="3">
    <location>
        <begin position="75"/>
        <end position="221"/>
    </location>
</feature>
<keyword evidence="2" id="KW-0677">Repeat</keyword>
<accession>A0AA39SWA0</accession>
<protein>
    <recommendedName>
        <fullName evidence="3">C-JID domain-containing protein</fullName>
    </recommendedName>
</protein>
<evidence type="ECO:0000256" key="1">
    <source>
        <dbReference type="ARBA" id="ARBA00022614"/>
    </source>
</evidence>
<evidence type="ECO:0000259" key="3">
    <source>
        <dbReference type="Pfam" id="PF20160"/>
    </source>
</evidence>
<keyword evidence="1" id="KW-0433">Leucine-rich repeat</keyword>